<evidence type="ECO:0000256" key="11">
    <source>
        <dbReference type="ARBA" id="ARBA00023284"/>
    </source>
</evidence>
<dbReference type="NCBIfam" id="NF002849">
    <property type="entry name" value="PRK03113.1"/>
    <property type="match status" value="1"/>
</dbReference>
<protein>
    <submittedName>
        <fullName evidence="13">Disulfide oxidoreductase</fullName>
    </submittedName>
</protein>
<gene>
    <name evidence="13" type="ORF">QYB95_06615</name>
</gene>
<sequence>MVNKPLLLAWITSIIAMSGSLFFSEQMKFVPCTLCWYQRILMYPLVILLAIAFYRNDKEIYKYILPISVIGVIMAGYHYALQKIPSMSEFSACTSGVPCSGQYINWFGFVTIPFLSLIAFIIITVSMIVLWKRK</sequence>
<keyword evidence="6 12" id="KW-1133">Transmembrane helix</keyword>
<proteinExistence type="inferred from homology"/>
<keyword evidence="3" id="KW-0813">Transport</keyword>
<keyword evidence="4 12" id="KW-0812">Transmembrane</keyword>
<keyword evidence="7" id="KW-0560">Oxidoreductase</keyword>
<keyword evidence="5" id="KW-0249">Electron transport</keyword>
<dbReference type="PANTHER" id="PTHR43469">
    <property type="entry name" value="DISULFIDE FORMATION PROTEIN-RELATED"/>
    <property type="match status" value="1"/>
</dbReference>
<dbReference type="Proteomes" id="UP001172743">
    <property type="component" value="Unassembled WGS sequence"/>
</dbReference>
<keyword evidence="11" id="KW-0676">Redox-active center</keyword>
<feature type="transmembrane region" description="Helical" evidence="12">
    <location>
        <begin position="106"/>
        <end position="131"/>
    </location>
</feature>
<keyword evidence="8 12" id="KW-0472">Membrane</keyword>
<comment type="subcellular location">
    <subcellularLocation>
        <location evidence="1">Membrane</location>
        <topology evidence="1">Multi-pass membrane protein</topology>
    </subcellularLocation>
</comment>
<name>A0ABT8GP72_9BACL</name>
<evidence type="ECO:0000256" key="12">
    <source>
        <dbReference type="SAM" id="Phobius"/>
    </source>
</evidence>
<evidence type="ECO:0000256" key="1">
    <source>
        <dbReference type="ARBA" id="ARBA00004141"/>
    </source>
</evidence>
<evidence type="ECO:0000256" key="9">
    <source>
        <dbReference type="ARBA" id="ARBA00023157"/>
    </source>
</evidence>
<organism evidence="13 14">
    <name type="scientific">Ureibacillus aquaedulcis</name>
    <dbReference type="NCBI Taxonomy" id="3058421"/>
    <lineage>
        <taxon>Bacteria</taxon>
        <taxon>Bacillati</taxon>
        <taxon>Bacillota</taxon>
        <taxon>Bacilli</taxon>
        <taxon>Bacillales</taxon>
        <taxon>Caryophanaceae</taxon>
        <taxon>Ureibacillus</taxon>
    </lineage>
</organism>
<dbReference type="Gene3D" id="1.20.1550.10">
    <property type="entry name" value="DsbB-like"/>
    <property type="match status" value="1"/>
</dbReference>
<dbReference type="PANTHER" id="PTHR43469:SF1">
    <property type="entry name" value="SPBETA PROPHAGE-DERIVED DISULFIDE BOND FORMATION PROTEIN B"/>
    <property type="match status" value="1"/>
</dbReference>
<evidence type="ECO:0000256" key="2">
    <source>
        <dbReference type="ARBA" id="ARBA00007602"/>
    </source>
</evidence>
<comment type="caution">
    <text evidence="13">The sequence shown here is derived from an EMBL/GenBank/DDBJ whole genome shotgun (WGS) entry which is preliminary data.</text>
</comment>
<evidence type="ECO:0000256" key="5">
    <source>
        <dbReference type="ARBA" id="ARBA00022982"/>
    </source>
</evidence>
<evidence type="ECO:0000256" key="10">
    <source>
        <dbReference type="ARBA" id="ARBA00023186"/>
    </source>
</evidence>
<dbReference type="Pfam" id="PF02600">
    <property type="entry name" value="DsbB"/>
    <property type="match status" value="1"/>
</dbReference>
<dbReference type="InterPro" id="IPR023380">
    <property type="entry name" value="DsbB-like_sf"/>
</dbReference>
<evidence type="ECO:0000256" key="7">
    <source>
        <dbReference type="ARBA" id="ARBA00023002"/>
    </source>
</evidence>
<dbReference type="HAMAP" id="MF_00287">
    <property type="entry name" value="BdbC"/>
    <property type="match status" value="1"/>
</dbReference>
<dbReference type="RefSeq" id="WP_301137498.1">
    <property type="nucleotide sequence ID" value="NZ_JAUHTQ010000003.1"/>
</dbReference>
<dbReference type="PIRSF" id="PIRSF036659">
    <property type="entry name" value="BdbC"/>
    <property type="match status" value="1"/>
</dbReference>
<evidence type="ECO:0000313" key="14">
    <source>
        <dbReference type="Proteomes" id="UP001172743"/>
    </source>
</evidence>
<keyword evidence="14" id="KW-1185">Reference proteome</keyword>
<dbReference type="InterPro" id="IPR012187">
    <property type="entry name" value="Disulphide_bond_form_BdbC"/>
</dbReference>
<keyword evidence="10" id="KW-0143">Chaperone</keyword>
<feature type="transmembrane region" description="Helical" evidence="12">
    <location>
        <begin position="7"/>
        <end position="24"/>
    </location>
</feature>
<evidence type="ECO:0000256" key="4">
    <source>
        <dbReference type="ARBA" id="ARBA00022692"/>
    </source>
</evidence>
<accession>A0ABT8GP72</accession>
<comment type="similarity">
    <text evidence="2">Belongs to the DsbB family. BdbC subfamily.</text>
</comment>
<reference evidence="13" key="1">
    <citation type="submission" date="2023-07" db="EMBL/GenBank/DDBJ databases">
        <title>Ureibacillus sp. isolated from freshwater well.</title>
        <authorList>
            <person name="Kirdat K."/>
            <person name="Bhatt A."/>
            <person name="Teware R."/>
            <person name="Bhavsar Y."/>
            <person name="Yadav A."/>
        </authorList>
    </citation>
    <scope>NUCLEOTIDE SEQUENCE</scope>
    <source>
        <strain evidence="13">BA0131</strain>
    </source>
</reference>
<keyword evidence="9" id="KW-1015">Disulfide bond</keyword>
<feature type="transmembrane region" description="Helical" evidence="12">
    <location>
        <begin position="61"/>
        <end position="80"/>
    </location>
</feature>
<evidence type="ECO:0000256" key="6">
    <source>
        <dbReference type="ARBA" id="ARBA00022989"/>
    </source>
</evidence>
<evidence type="ECO:0000256" key="3">
    <source>
        <dbReference type="ARBA" id="ARBA00022448"/>
    </source>
</evidence>
<dbReference type="SUPFAM" id="SSF158442">
    <property type="entry name" value="DsbB-like"/>
    <property type="match status" value="1"/>
</dbReference>
<evidence type="ECO:0000256" key="8">
    <source>
        <dbReference type="ARBA" id="ARBA00023136"/>
    </source>
</evidence>
<dbReference type="InterPro" id="IPR003752">
    <property type="entry name" value="DiS_bond_form_DsbB/BdbC"/>
</dbReference>
<dbReference type="EMBL" id="JAUHTQ010000003">
    <property type="protein sequence ID" value="MDN4493210.1"/>
    <property type="molecule type" value="Genomic_DNA"/>
</dbReference>
<feature type="transmembrane region" description="Helical" evidence="12">
    <location>
        <begin position="36"/>
        <end position="54"/>
    </location>
</feature>
<evidence type="ECO:0000313" key="13">
    <source>
        <dbReference type="EMBL" id="MDN4493210.1"/>
    </source>
</evidence>